<sequence length="353" mass="39135">MKFLPLSAAFLGLTSLAFTKPTEPLMNQIQVIGSHNSYKQAIDPKLFAMLQKADSASFSKIDYEHATLTEQLDLGLLALEIDVYADTKGGKYAHPKGLDMAPGQPAYDAAGLMKEPGFKVFHIQDLDYRSNAPTFKLALQELKKWSLAHPTHNPVFITMNAKAEALSRPGFSTPEPFTPAVFDALDKEIRDYLGADQLITPDQVRGKYATLESAVLHRNWPTLRAAQGKFVFVLDEKDPKRATYIQGHPSLKGRVLFADAEPGTPEAAIHIMNNAKKDLAAIKALVQKGYIIRTRADSDTQEARRNDKSSFEAAEQSGAQIISTDYYRPSTHFKSDYVISFPGGKYFRPDPVL</sequence>
<dbReference type="InterPro" id="IPR017946">
    <property type="entry name" value="PLC-like_Pdiesterase_TIM-brl"/>
</dbReference>
<gene>
    <name evidence="2" type="ORF">ACFSDX_17480</name>
</gene>
<dbReference type="EMBL" id="JBHUFD010000006">
    <property type="protein sequence ID" value="MFD1874240.1"/>
    <property type="molecule type" value="Genomic_DNA"/>
</dbReference>
<dbReference type="Gene3D" id="3.20.20.190">
    <property type="entry name" value="Phosphatidylinositol (PI) phosphodiesterase"/>
    <property type="match status" value="1"/>
</dbReference>
<reference evidence="3" key="1">
    <citation type="journal article" date="2019" name="Int. J. Syst. Evol. Microbiol.">
        <title>The Global Catalogue of Microorganisms (GCM) 10K type strain sequencing project: providing services to taxonomists for standard genome sequencing and annotation.</title>
        <authorList>
            <consortium name="The Broad Institute Genomics Platform"/>
            <consortium name="The Broad Institute Genome Sequencing Center for Infectious Disease"/>
            <person name="Wu L."/>
            <person name="Ma J."/>
        </authorList>
    </citation>
    <scope>NUCLEOTIDE SEQUENCE [LARGE SCALE GENOMIC DNA]</scope>
    <source>
        <strain evidence="3">CGMCC 1.15795</strain>
    </source>
</reference>
<dbReference type="SUPFAM" id="SSF51695">
    <property type="entry name" value="PLC-like phosphodiesterases"/>
    <property type="match status" value="1"/>
</dbReference>
<dbReference type="InterPro" id="IPR032075">
    <property type="entry name" value="PI-PLC-C1"/>
</dbReference>
<accession>A0ABW4QZ04</accession>
<comment type="caution">
    <text evidence="2">The sequence shown here is derived from an EMBL/GenBank/DDBJ whole genome shotgun (WGS) entry which is preliminary data.</text>
</comment>
<keyword evidence="1" id="KW-0732">Signal</keyword>
<feature type="chain" id="PRO_5047423168" evidence="1">
    <location>
        <begin position="20"/>
        <end position="353"/>
    </location>
</feature>
<dbReference type="RefSeq" id="WP_382315861.1">
    <property type="nucleotide sequence ID" value="NZ_JBHUFD010000006.1"/>
</dbReference>
<evidence type="ECO:0000256" key="1">
    <source>
        <dbReference type="SAM" id="SignalP"/>
    </source>
</evidence>
<feature type="signal peptide" evidence="1">
    <location>
        <begin position="1"/>
        <end position="19"/>
    </location>
</feature>
<keyword evidence="3" id="KW-1185">Reference proteome</keyword>
<protein>
    <submittedName>
        <fullName evidence="2">Phosphatidylinositol-specific phospholipase C1-like protein</fullName>
    </submittedName>
</protein>
<organism evidence="2 3">
    <name type="scientific">Hymenobacter bucti</name>
    <dbReference type="NCBI Taxonomy" id="1844114"/>
    <lineage>
        <taxon>Bacteria</taxon>
        <taxon>Pseudomonadati</taxon>
        <taxon>Bacteroidota</taxon>
        <taxon>Cytophagia</taxon>
        <taxon>Cytophagales</taxon>
        <taxon>Hymenobacteraceae</taxon>
        <taxon>Hymenobacter</taxon>
    </lineage>
</organism>
<dbReference type="Proteomes" id="UP001597197">
    <property type="component" value="Unassembled WGS sequence"/>
</dbReference>
<proteinExistence type="predicted"/>
<evidence type="ECO:0000313" key="3">
    <source>
        <dbReference type="Proteomes" id="UP001597197"/>
    </source>
</evidence>
<evidence type="ECO:0000313" key="2">
    <source>
        <dbReference type="EMBL" id="MFD1874240.1"/>
    </source>
</evidence>
<name>A0ABW4QZ04_9BACT</name>
<dbReference type="Pfam" id="PF16670">
    <property type="entry name" value="PI-PLC-C1"/>
    <property type="match status" value="1"/>
</dbReference>
<dbReference type="CDD" id="cd08589">
    <property type="entry name" value="PI-PLCc_SaPLC1_like"/>
    <property type="match status" value="1"/>
</dbReference>